<feature type="compositionally biased region" description="Basic and acidic residues" evidence="1">
    <location>
        <begin position="318"/>
        <end position="327"/>
    </location>
</feature>
<proteinExistence type="predicted"/>
<reference evidence="3" key="2">
    <citation type="submission" date="2016-04" db="UniProtKB">
        <authorList>
            <consortium name="WormBaseParasite"/>
        </authorList>
    </citation>
    <scope>IDENTIFICATION</scope>
</reference>
<dbReference type="AlphaFoldDB" id="A0A158P9B1"/>
<feature type="compositionally biased region" description="Low complexity" evidence="1">
    <location>
        <begin position="147"/>
        <end position="157"/>
    </location>
</feature>
<reference evidence="2" key="1">
    <citation type="submission" date="2012-09" db="EMBL/GenBank/DDBJ databases">
        <authorList>
            <person name="Martin A.A."/>
        </authorList>
    </citation>
    <scope>NUCLEOTIDE SEQUENCE</scope>
</reference>
<organism evidence="2 3">
    <name type="scientific">Angiostrongylus cantonensis</name>
    <name type="common">Rat lungworm</name>
    <dbReference type="NCBI Taxonomy" id="6313"/>
    <lineage>
        <taxon>Eukaryota</taxon>
        <taxon>Metazoa</taxon>
        <taxon>Ecdysozoa</taxon>
        <taxon>Nematoda</taxon>
        <taxon>Chromadorea</taxon>
        <taxon>Rhabditida</taxon>
        <taxon>Rhabditina</taxon>
        <taxon>Rhabditomorpha</taxon>
        <taxon>Strongyloidea</taxon>
        <taxon>Metastrongylidae</taxon>
        <taxon>Angiostrongylus</taxon>
    </lineage>
</organism>
<evidence type="ECO:0000313" key="2">
    <source>
        <dbReference type="Proteomes" id="UP000035642"/>
    </source>
</evidence>
<dbReference type="Proteomes" id="UP000035642">
    <property type="component" value="Unassembled WGS sequence"/>
</dbReference>
<feature type="region of interest" description="Disordered" evidence="1">
    <location>
        <begin position="59"/>
        <end position="96"/>
    </location>
</feature>
<accession>A0A158P9B1</accession>
<dbReference type="WBParaSite" id="ACAC_0000802601-mRNA-1">
    <property type="protein sequence ID" value="ACAC_0000802601-mRNA-1"/>
    <property type="gene ID" value="ACAC_0000802601"/>
</dbReference>
<feature type="compositionally biased region" description="Basic and acidic residues" evidence="1">
    <location>
        <begin position="603"/>
        <end position="617"/>
    </location>
</feature>
<keyword evidence="2" id="KW-1185">Reference proteome</keyword>
<dbReference type="STRING" id="6313.A0A158P9B1"/>
<evidence type="ECO:0000256" key="1">
    <source>
        <dbReference type="SAM" id="MobiDB-lite"/>
    </source>
</evidence>
<feature type="region of interest" description="Disordered" evidence="1">
    <location>
        <begin position="603"/>
        <end position="622"/>
    </location>
</feature>
<feature type="region of interest" description="Disordered" evidence="1">
    <location>
        <begin position="307"/>
        <end position="331"/>
    </location>
</feature>
<sequence length="689" mass="76749">MMTSVDDALGFGINESYETETSTFCSTSSEHLCNDWQRKKNHEKQYVLSVDCTHKSGTLKRGVTRSQSRSSSRGATPEQGSIRFSPRTVRKETGRHLNTEELNGLCGTINMTRHDLLSTHLSTMIEILDSRGQIVKLATSFSPEKFSPASSHSHSSPEVGEKQSKSSSPLDINKDNDRRQHIVEQLKRIGVFVDGNGRVVIDEQRPPSSERATNPDADTSKINSTLSGDTMMTSESGHTSFYSVNQVLETSGEGGYATAYDASPEGDVSLNLSSDRSAWESTPSRTHEITLSNFNISEVHHEDEIVSQNGAKTSTPKQKQDKDDHQDTTPVVGKHYRKLDLDVQSCEVANCVKETSDVWNKNEKFTSTELICSLADDNKSGYCSQPGSASNQLHKPEDVHFVAKFEGSFREDDVIKENSNGLSIKPCEHSESCREEMDSGQEQSTHIERATVRELCALFEGAIDRTKGHLKAFDVLLPEERVVLSVGHLKESENMQRMERDVDAKNCLKNDDLIDSVHVHDMSQSDFERKPCIEMDSIPNDVCVANEANGLLSGRHHSLPIFLEYTQMLDTERRENTPASEVSDEILTISAISPIESVTITVEDDKTSDTEKPRSSEEFSSMPVSSSIHANIEVHKTRSRHPHILAFCPIPVIDSIPSIPNHPSLRVPIFARFAFIFKQDTDVFNFPDD</sequence>
<feature type="region of interest" description="Disordered" evidence="1">
    <location>
        <begin position="143"/>
        <end position="178"/>
    </location>
</feature>
<evidence type="ECO:0000313" key="3">
    <source>
        <dbReference type="WBParaSite" id="ACAC_0000802601-mRNA-1"/>
    </source>
</evidence>
<feature type="compositionally biased region" description="Polar residues" evidence="1">
    <location>
        <begin position="307"/>
        <end position="316"/>
    </location>
</feature>
<feature type="compositionally biased region" description="Polar residues" evidence="1">
    <location>
        <begin position="206"/>
        <end position="229"/>
    </location>
</feature>
<protein>
    <submittedName>
        <fullName evidence="3">POLAc domain-containing protein</fullName>
    </submittedName>
</protein>
<feature type="compositionally biased region" description="Polar residues" evidence="1">
    <location>
        <begin position="64"/>
        <end position="74"/>
    </location>
</feature>
<name>A0A158P9B1_ANGCA</name>
<feature type="region of interest" description="Disordered" evidence="1">
    <location>
        <begin position="199"/>
        <end position="229"/>
    </location>
</feature>